<evidence type="ECO:0000313" key="1">
    <source>
        <dbReference type="EMBL" id="DAD93944.1"/>
    </source>
</evidence>
<proteinExistence type="predicted"/>
<protein>
    <submittedName>
        <fullName evidence="1">Tail tubular protein</fullName>
    </submittedName>
</protein>
<sequence>MSSVVDICNIALSRLGDRATVTSIDPPEGSAQADHCRRFYPIALKTILATYNWSFATTRKELARLTVEPIGGGYAFPIPADCVKIIYAYPVDENGNATRQTLHYVRELINGQVCLVAEQERIWIRYITSEVRPEKFSDVFADALAFLLASNLAGTVVPGMTGVQMAAEMMRFYEDRLLKAQAQDAVQDRDHLSYKPDFIGDYSDWGRDGHEWLN</sequence>
<accession>A0A8S5NIB0</accession>
<dbReference type="EMBL" id="BK015170">
    <property type="protein sequence ID" value="DAD93944.1"/>
    <property type="molecule type" value="Genomic_DNA"/>
</dbReference>
<reference evidence="1" key="1">
    <citation type="journal article" date="2021" name="Proc. Natl. Acad. Sci. U.S.A.">
        <title>A Catalog of Tens of Thousands of Viruses from Human Metagenomes Reveals Hidden Associations with Chronic Diseases.</title>
        <authorList>
            <person name="Tisza M.J."/>
            <person name="Buck C.B."/>
        </authorList>
    </citation>
    <scope>NUCLEOTIDE SEQUENCE</scope>
    <source>
        <strain evidence="1">CtRg81</strain>
    </source>
</reference>
<name>A0A8S5NIB0_9CAUD</name>
<organism evidence="1">
    <name type="scientific">Siphoviridae sp. ctRg81</name>
    <dbReference type="NCBI Taxonomy" id="2826336"/>
    <lineage>
        <taxon>Viruses</taxon>
        <taxon>Duplodnaviria</taxon>
        <taxon>Heunggongvirae</taxon>
        <taxon>Uroviricota</taxon>
        <taxon>Caudoviricetes</taxon>
    </lineage>
</organism>